<proteinExistence type="predicted"/>
<keyword evidence="4" id="KW-1185">Reference proteome</keyword>
<dbReference type="AlphaFoldDB" id="A0A0D3J3S3"/>
<dbReference type="EnsemblProtists" id="EOD18158">
    <property type="protein sequence ID" value="EOD18158"/>
    <property type="gene ID" value="EMIHUDRAFT_349880"/>
</dbReference>
<feature type="repeat" description="NHL" evidence="2">
    <location>
        <begin position="143"/>
        <end position="183"/>
    </location>
</feature>
<dbReference type="GO" id="GO:0061630">
    <property type="term" value="F:ubiquitin protein ligase activity"/>
    <property type="evidence" value="ECO:0007669"/>
    <property type="project" value="TreeGrafter"/>
</dbReference>
<dbReference type="PANTHER" id="PTHR24104:SF25">
    <property type="entry name" value="PROTEIN LIN-41"/>
    <property type="match status" value="1"/>
</dbReference>
<dbReference type="PANTHER" id="PTHR24104">
    <property type="entry name" value="E3 UBIQUITIN-PROTEIN LIGASE NHLRC1-RELATED"/>
    <property type="match status" value="1"/>
</dbReference>
<evidence type="ECO:0000256" key="2">
    <source>
        <dbReference type="PROSITE-ProRule" id="PRU00504"/>
    </source>
</evidence>
<evidence type="ECO:0000313" key="3">
    <source>
        <dbReference type="EnsemblProtists" id="EOD18158"/>
    </source>
</evidence>
<reference evidence="4" key="1">
    <citation type="journal article" date="2013" name="Nature">
        <title>Pan genome of the phytoplankton Emiliania underpins its global distribution.</title>
        <authorList>
            <person name="Read B.A."/>
            <person name="Kegel J."/>
            <person name="Klute M.J."/>
            <person name="Kuo A."/>
            <person name="Lefebvre S.C."/>
            <person name="Maumus F."/>
            <person name="Mayer C."/>
            <person name="Miller J."/>
            <person name="Monier A."/>
            <person name="Salamov A."/>
            <person name="Young J."/>
            <person name="Aguilar M."/>
            <person name="Claverie J.M."/>
            <person name="Frickenhaus S."/>
            <person name="Gonzalez K."/>
            <person name="Herman E.K."/>
            <person name="Lin Y.C."/>
            <person name="Napier J."/>
            <person name="Ogata H."/>
            <person name="Sarno A.F."/>
            <person name="Shmutz J."/>
            <person name="Schroeder D."/>
            <person name="de Vargas C."/>
            <person name="Verret F."/>
            <person name="von Dassow P."/>
            <person name="Valentin K."/>
            <person name="Van de Peer Y."/>
            <person name="Wheeler G."/>
            <person name="Dacks J.B."/>
            <person name="Delwiche C.F."/>
            <person name="Dyhrman S.T."/>
            <person name="Glockner G."/>
            <person name="John U."/>
            <person name="Richards T."/>
            <person name="Worden A.Z."/>
            <person name="Zhang X."/>
            <person name="Grigoriev I.V."/>
            <person name="Allen A.E."/>
            <person name="Bidle K."/>
            <person name="Borodovsky M."/>
            <person name="Bowler C."/>
            <person name="Brownlee C."/>
            <person name="Cock J.M."/>
            <person name="Elias M."/>
            <person name="Gladyshev V.N."/>
            <person name="Groth M."/>
            <person name="Guda C."/>
            <person name="Hadaegh A."/>
            <person name="Iglesias-Rodriguez M.D."/>
            <person name="Jenkins J."/>
            <person name="Jones B.M."/>
            <person name="Lawson T."/>
            <person name="Leese F."/>
            <person name="Lindquist E."/>
            <person name="Lobanov A."/>
            <person name="Lomsadze A."/>
            <person name="Malik S.B."/>
            <person name="Marsh M.E."/>
            <person name="Mackinder L."/>
            <person name="Mock T."/>
            <person name="Mueller-Roeber B."/>
            <person name="Pagarete A."/>
            <person name="Parker M."/>
            <person name="Probert I."/>
            <person name="Quesneville H."/>
            <person name="Raines C."/>
            <person name="Rensing S.A."/>
            <person name="Riano-Pachon D.M."/>
            <person name="Richier S."/>
            <person name="Rokitta S."/>
            <person name="Shiraiwa Y."/>
            <person name="Soanes D.M."/>
            <person name="van der Giezen M."/>
            <person name="Wahlund T.M."/>
            <person name="Williams B."/>
            <person name="Wilson W."/>
            <person name="Wolfe G."/>
            <person name="Wurch L.L."/>
        </authorList>
    </citation>
    <scope>NUCLEOTIDE SEQUENCE</scope>
</reference>
<dbReference type="GO" id="GO:0043161">
    <property type="term" value="P:proteasome-mediated ubiquitin-dependent protein catabolic process"/>
    <property type="evidence" value="ECO:0007669"/>
    <property type="project" value="TreeGrafter"/>
</dbReference>
<dbReference type="InterPro" id="IPR001258">
    <property type="entry name" value="NHL_repeat"/>
</dbReference>
<protein>
    <recommendedName>
        <fullName evidence="5">F-box domain-containing protein</fullName>
    </recommendedName>
</protein>
<dbReference type="GO" id="GO:0000209">
    <property type="term" value="P:protein polyubiquitination"/>
    <property type="evidence" value="ECO:0007669"/>
    <property type="project" value="TreeGrafter"/>
</dbReference>
<evidence type="ECO:0000313" key="4">
    <source>
        <dbReference type="Proteomes" id="UP000013827"/>
    </source>
</evidence>
<organism evidence="3 4">
    <name type="scientific">Emiliania huxleyi (strain CCMP1516)</name>
    <dbReference type="NCBI Taxonomy" id="280463"/>
    <lineage>
        <taxon>Eukaryota</taxon>
        <taxon>Haptista</taxon>
        <taxon>Haptophyta</taxon>
        <taxon>Prymnesiophyceae</taxon>
        <taxon>Isochrysidales</taxon>
        <taxon>Noelaerhabdaceae</taxon>
        <taxon>Emiliania</taxon>
    </lineage>
</organism>
<dbReference type="PROSITE" id="PS51125">
    <property type="entry name" value="NHL"/>
    <property type="match status" value="1"/>
</dbReference>
<dbReference type="Proteomes" id="UP000013827">
    <property type="component" value="Unassembled WGS sequence"/>
</dbReference>
<dbReference type="RefSeq" id="XP_005770587.1">
    <property type="nucleotide sequence ID" value="XM_005770530.1"/>
</dbReference>
<accession>A0A0D3J3S3</accession>
<dbReference type="GO" id="GO:0008270">
    <property type="term" value="F:zinc ion binding"/>
    <property type="evidence" value="ECO:0007669"/>
    <property type="project" value="UniProtKB-KW"/>
</dbReference>
<dbReference type="InterPro" id="IPR011042">
    <property type="entry name" value="6-blade_b-propeller_TolB-like"/>
</dbReference>
<evidence type="ECO:0000256" key="1">
    <source>
        <dbReference type="ARBA" id="ARBA00022737"/>
    </source>
</evidence>
<dbReference type="KEGG" id="ehx:EMIHUDRAFT_349880"/>
<dbReference type="InterPro" id="IPR050952">
    <property type="entry name" value="TRIM-NHL_E3_ligases"/>
</dbReference>
<dbReference type="PaxDb" id="2903-EOD18158"/>
<dbReference type="HOGENOM" id="CLU_671630_0_0_1"/>
<dbReference type="Gene3D" id="2.120.10.30">
    <property type="entry name" value="TolB, C-terminal domain"/>
    <property type="match status" value="1"/>
</dbReference>
<keyword evidence="1" id="KW-0677">Repeat</keyword>
<name>A0A0D3J3S3_EMIH1</name>
<sequence length="410" mass="44937">MSDEEQLAGLIEQIETLDLEPAVLEQAGLRLLNLARQRASCEATAVLSDPDLLALLFTRMSNDAISAARKVCHSWRGIADDEIARLRTLRLQDALRLPIDGSTDKAYLGLVALPGNELCISDQTGNRLILLKVQRGQVLQRHIGRRGLGPGEFEGPRALATDGAGAVFVVDHGNARVQKIATRTGRPLRCTSTHAIHPQYTNRGLGAIAFHTELQQLFLVNSYTREVSVYDASLGLQRVFSTPQGSRPWGVAVSIDRLYIADMQLGCIYAFSLGGELLQTFGKGVVFEAIHLIVIHERLVTNDIDAAFSMDNGAAFVAFSLDGRLMQTISEHSEDGDQIGGRWMQAVARSHDGRHLMGLMSRWIGDDDESDERDGEGRILRIWGPPEAITQPEVTDSLKVEPLQSLLSSL</sequence>
<dbReference type="GeneID" id="19046159"/>
<dbReference type="SUPFAM" id="SSF63825">
    <property type="entry name" value="YWTD domain"/>
    <property type="match status" value="1"/>
</dbReference>
<evidence type="ECO:0008006" key="5">
    <source>
        <dbReference type="Google" id="ProtNLM"/>
    </source>
</evidence>
<reference evidence="3" key="2">
    <citation type="submission" date="2024-10" db="UniProtKB">
        <authorList>
            <consortium name="EnsemblProtists"/>
        </authorList>
    </citation>
    <scope>IDENTIFICATION</scope>
</reference>